<reference evidence="2" key="1">
    <citation type="submission" date="2017-03" db="EMBL/GenBank/DDBJ databases">
        <title>Phytopthora megakarya and P. palmivora, two closely related causual agents of cacao black pod achieved similar genome size and gene model numbers by different mechanisms.</title>
        <authorList>
            <person name="Ali S."/>
            <person name="Shao J."/>
            <person name="Larry D.J."/>
            <person name="Kronmiller B."/>
            <person name="Shen D."/>
            <person name="Strem M.D."/>
            <person name="Melnick R.L."/>
            <person name="Guiltinan M.J."/>
            <person name="Tyler B.M."/>
            <person name="Meinhardt L.W."/>
            <person name="Bailey B.A."/>
        </authorList>
    </citation>
    <scope>NUCLEOTIDE SEQUENCE [LARGE SCALE GENOMIC DNA]</scope>
    <source>
        <strain evidence="2">zdho120</strain>
    </source>
</reference>
<evidence type="ECO:0000313" key="1">
    <source>
        <dbReference type="EMBL" id="OWY95986.1"/>
    </source>
</evidence>
<protein>
    <submittedName>
        <fullName evidence="1">Copia type Polyprotein</fullName>
    </submittedName>
</protein>
<dbReference type="CDD" id="cd09272">
    <property type="entry name" value="RNase_HI_RT_Ty1"/>
    <property type="match status" value="1"/>
</dbReference>
<name>A0A225UTY2_9STRA</name>
<dbReference type="STRING" id="4795.A0A225UTY2"/>
<sequence>MYLTTCTRPDLAFSVGQLSRYVQNPTQHIGAAKRVLRYLVDTKTQGIVYTRIKSAEQKPELIVDGYCDSDWGNDPDTRKSNTEAEYVATCEVCIEGQGLRNMLIQVFPDLETKVRMGIDNQPAYVVATNPTYSRRTRHIELRWHYVRAQVAKKTARIIECDDRFV</sequence>
<proteinExistence type="predicted"/>
<dbReference type="OrthoDB" id="117958at2759"/>
<dbReference type="PANTHER" id="PTHR11439">
    <property type="entry name" value="GAG-POL-RELATED RETROTRANSPOSON"/>
    <property type="match status" value="1"/>
</dbReference>
<dbReference type="AlphaFoldDB" id="A0A225UTY2"/>
<dbReference type="EMBL" id="NBNE01012224">
    <property type="protein sequence ID" value="OWY95986.1"/>
    <property type="molecule type" value="Genomic_DNA"/>
</dbReference>
<comment type="caution">
    <text evidence="1">The sequence shown here is derived from an EMBL/GenBank/DDBJ whole genome shotgun (WGS) entry which is preliminary data.</text>
</comment>
<dbReference type="PANTHER" id="PTHR11439:SF491">
    <property type="entry name" value="INTEGRASE CATALYTIC DOMAIN-CONTAINING PROTEIN"/>
    <property type="match status" value="1"/>
</dbReference>
<evidence type="ECO:0000313" key="2">
    <source>
        <dbReference type="Proteomes" id="UP000198211"/>
    </source>
</evidence>
<organism evidence="1 2">
    <name type="scientific">Phytophthora megakarya</name>
    <dbReference type="NCBI Taxonomy" id="4795"/>
    <lineage>
        <taxon>Eukaryota</taxon>
        <taxon>Sar</taxon>
        <taxon>Stramenopiles</taxon>
        <taxon>Oomycota</taxon>
        <taxon>Peronosporomycetes</taxon>
        <taxon>Peronosporales</taxon>
        <taxon>Peronosporaceae</taxon>
        <taxon>Phytophthora</taxon>
    </lineage>
</organism>
<accession>A0A225UTY2</accession>
<gene>
    <name evidence="1" type="ORF">PHMEG_00033865</name>
</gene>
<keyword evidence="2" id="KW-1185">Reference proteome</keyword>
<dbReference type="Proteomes" id="UP000198211">
    <property type="component" value="Unassembled WGS sequence"/>
</dbReference>